<comment type="caution">
    <text evidence="2">The sequence shown here is derived from an EMBL/GenBank/DDBJ whole genome shotgun (WGS) entry which is preliminary data.</text>
</comment>
<protein>
    <submittedName>
        <fullName evidence="2">Helix-turn-helix transcriptional regulator</fullName>
    </submittedName>
</protein>
<reference evidence="2 3" key="1">
    <citation type="submission" date="2019-08" db="EMBL/GenBank/DDBJ databases">
        <title>In-depth cultivation of the pig gut microbiome towards novel bacterial diversity and tailored functional studies.</title>
        <authorList>
            <person name="Wylensek D."/>
            <person name="Hitch T.C.A."/>
            <person name="Clavel T."/>
        </authorList>
    </citation>
    <scope>NUCLEOTIDE SEQUENCE [LARGE SCALE GENOMIC DNA]</scope>
    <source>
        <strain evidence="2 3">Oil+RF-744-GAM-WT-6</strain>
    </source>
</reference>
<dbReference type="Proteomes" id="UP000461880">
    <property type="component" value="Unassembled WGS sequence"/>
</dbReference>
<feature type="domain" description="HTH araC/xylS-type" evidence="1">
    <location>
        <begin position="85"/>
        <end position="152"/>
    </location>
</feature>
<keyword evidence="3" id="KW-1185">Reference proteome</keyword>
<gene>
    <name evidence="2" type="ORF">FYJ51_05225</name>
</gene>
<dbReference type="RefSeq" id="WP_154504019.1">
    <property type="nucleotide sequence ID" value="NZ_VUMN01000009.1"/>
</dbReference>
<evidence type="ECO:0000313" key="3">
    <source>
        <dbReference type="Proteomes" id="UP000461880"/>
    </source>
</evidence>
<dbReference type="EMBL" id="VUMN01000009">
    <property type="protein sequence ID" value="MSS58301.1"/>
    <property type="molecule type" value="Genomic_DNA"/>
</dbReference>
<dbReference type="InterPro" id="IPR018060">
    <property type="entry name" value="HTH_AraC"/>
</dbReference>
<accession>A0A7X2NRM0</accession>
<dbReference type="PROSITE" id="PS01124">
    <property type="entry name" value="HTH_ARAC_FAMILY_2"/>
    <property type="match status" value="1"/>
</dbReference>
<proteinExistence type="predicted"/>
<evidence type="ECO:0000313" key="2">
    <source>
        <dbReference type="EMBL" id="MSS58301.1"/>
    </source>
</evidence>
<dbReference type="AlphaFoldDB" id="A0A7X2NRM0"/>
<evidence type="ECO:0000259" key="1">
    <source>
        <dbReference type="PROSITE" id="PS01124"/>
    </source>
</evidence>
<dbReference type="GO" id="GO:0003700">
    <property type="term" value="F:DNA-binding transcription factor activity"/>
    <property type="evidence" value="ECO:0007669"/>
    <property type="project" value="InterPro"/>
</dbReference>
<sequence length="152" mass="17835">MNIFLLFLHFFLNPQINQYSDEYIHLKLEMSSPIWELLDLMLVEYADKTEIIQKILKSMTFSLMMYLTREHGKQQNQEQEKSAADEMILRIEKYINSASLGSLSAHFGYHPNYIYAMLHKKTGKAISELLLSFRVQQAELLLKDIDLSGENR</sequence>
<organism evidence="2 3">
    <name type="scientific">Stecheria intestinalis</name>
    <dbReference type="NCBI Taxonomy" id="2606630"/>
    <lineage>
        <taxon>Bacteria</taxon>
        <taxon>Bacillati</taxon>
        <taxon>Bacillota</taxon>
        <taxon>Erysipelotrichia</taxon>
        <taxon>Erysipelotrichales</taxon>
        <taxon>Erysipelotrichaceae</taxon>
        <taxon>Stecheria</taxon>
    </lineage>
</organism>
<dbReference type="Gene3D" id="1.10.10.60">
    <property type="entry name" value="Homeodomain-like"/>
    <property type="match status" value="1"/>
</dbReference>
<name>A0A7X2NRM0_9FIRM</name>
<dbReference type="GO" id="GO:0043565">
    <property type="term" value="F:sequence-specific DNA binding"/>
    <property type="evidence" value="ECO:0007669"/>
    <property type="project" value="InterPro"/>
</dbReference>